<evidence type="ECO:0000313" key="2">
    <source>
        <dbReference type="EMBL" id="CAL5140554.1"/>
    </source>
</evidence>
<dbReference type="PANTHER" id="PTHR47331">
    <property type="entry name" value="PHD-TYPE DOMAIN-CONTAINING PROTEIN"/>
    <property type="match status" value="1"/>
</dbReference>
<protein>
    <recommendedName>
        <fullName evidence="1">Integrase catalytic domain-containing protein</fullName>
    </recommendedName>
</protein>
<dbReference type="Gene3D" id="3.30.420.10">
    <property type="entry name" value="Ribonuclease H-like superfamily/Ribonuclease H"/>
    <property type="match status" value="1"/>
</dbReference>
<feature type="domain" description="Integrase catalytic" evidence="1">
    <location>
        <begin position="97"/>
        <end position="283"/>
    </location>
</feature>
<evidence type="ECO:0000313" key="3">
    <source>
        <dbReference type="Proteomes" id="UP001497525"/>
    </source>
</evidence>
<dbReference type="PANTHER" id="PTHR47331:SF1">
    <property type="entry name" value="GAG-LIKE PROTEIN"/>
    <property type="match status" value="1"/>
</dbReference>
<evidence type="ECO:0000259" key="1">
    <source>
        <dbReference type="PROSITE" id="PS50994"/>
    </source>
</evidence>
<proteinExistence type="predicted"/>
<dbReference type="InterPro" id="IPR001584">
    <property type="entry name" value="Integrase_cat-core"/>
</dbReference>
<name>A0AAV2TVM7_CALDB</name>
<dbReference type="PROSITE" id="PS50994">
    <property type="entry name" value="INTEGRASE"/>
    <property type="match status" value="1"/>
</dbReference>
<accession>A0AAV2TVM7</accession>
<organism evidence="2 3">
    <name type="scientific">Calicophoron daubneyi</name>
    <name type="common">Rumen fluke</name>
    <name type="synonym">Paramphistomum daubneyi</name>
    <dbReference type="NCBI Taxonomy" id="300641"/>
    <lineage>
        <taxon>Eukaryota</taxon>
        <taxon>Metazoa</taxon>
        <taxon>Spiralia</taxon>
        <taxon>Lophotrochozoa</taxon>
        <taxon>Platyhelminthes</taxon>
        <taxon>Trematoda</taxon>
        <taxon>Digenea</taxon>
        <taxon>Plagiorchiida</taxon>
        <taxon>Pronocephalata</taxon>
        <taxon>Paramphistomoidea</taxon>
        <taxon>Paramphistomidae</taxon>
        <taxon>Calicophoron</taxon>
    </lineage>
</organism>
<gene>
    <name evidence="2" type="ORF">CDAUBV1_LOCUS15863</name>
</gene>
<dbReference type="EMBL" id="CAXLJL010000734">
    <property type="protein sequence ID" value="CAL5140554.1"/>
    <property type="molecule type" value="Genomic_DNA"/>
</dbReference>
<dbReference type="InterPro" id="IPR041588">
    <property type="entry name" value="Integrase_H2C2"/>
</dbReference>
<dbReference type="InterPro" id="IPR040676">
    <property type="entry name" value="DUF5641"/>
</dbReference>
<sequence>MLVGGRLHHSGLSHEAKHPIVLPSRHTVTDLLIRHYHLTEGHAGPQHVLNAMRRSFWIIRGISNTKRVIYQCARCRRLKATVSEQMMASLPAARVLPGQYPFESTGVNYFGPMYVRQGRATVKRYGCLFTCLKTRAVHIEIAQSLSVDSFVMALNRFINRRGSPNEILSDNGSNFVGAETKLRSAIQNLEQSDVSDRMLARGIQWNFNPPGASHRGGVWERIIRSIKEILRSLLTEQTVNDETLLTVMSEVERVLNNRPLVPVYDDTEDRIAITPNDLLILRPNTELHLNDLTNIDRYTRSWKQAKYLAGQFWRRWVTSYLPTLQTRTKWLSKKRNFNLGDVVLIVSDLPRAQWPLGRITAVHPGTDGLVRKVTLKTGSGEVIRDVRRVCLLEGEDEEGAEDGQE</sequence>
<dbReference type="Pfam" id="PF18701">
    <property type="entry name" value="DUF5641"/>
    <property type="match status" value="1"/>
</dbReference>
<dbReference type="GO" id="GO:0015074">
    <property type="term" value="P:DNA integration"/>
    <property type="evidence" value="ECO:0007669"/>
    <property type="project" value="InterPro"/>
</dbReference>
<dbReference type="Pfam" id="PF17921">
    <property type="entry name" value="Integrase_H2C2"/>
    <property type="match status" value="1"/>
</dbReference>
<dbReference type="SUPFAM" id="SSF53098">
    <property type="entry name" value="Ribonuclease H-like"/>
    <property type="match status" value="1"/>
</dbReference>
<dbReference type="AlphaFoldDB" id="A0AAV2TVM7"/>
<reference evidence="2" key="1">
    <citation type="submission" date="2024-06" db="EMBL/GenBank/DDBJ databases">
        <authorList>
            <person name="Liu X."/>
            <person name="Lenzi L."/>
            <person name="Haldenby T S."/>
            <person name="Uol C."/>
        </authorList>
    </citation>
    <scope>NUCLEOTIDE SEQUENCE</scope>
</reference>
<dbReference type="Proteomes" id="UP001497525">
    <property type="component" value="Unassembled WGS sequence"/>
</dbReference>
<comment type="caution">
    <text evidence="2">The sequence shown here is derived from an EMBL/GenBank/DDBJ whole genome shotgun (WGS) entry which is preliminary data.</text>
</comment>
<dbReference type="GO" id="GO:0003676">
    <property type="term" value="F:nucleic acid binding"/>
    <property type="evidence" value="ECO:0007669"/>
    <property type="project" value="InterPro"/>
</dbReference>
<dbReference type="InterPro" id="IPR036397">
    <property type="entry name" value="RNaseH_sf"/>
</dbReference>
<dbReference type="InterPro" id="IPR012337">
    <property type="entry name" value="RNaseH-like_sf"/>
</dbReference>